<dbReference type="Proteomes" id="UP000799429">
    <property type="component" value="Unassembled WGS sequence"/>
</dbReference>
<dbReference type="PANTHER" id="PTHR46411:SF4">
    <property type="entry name" value="AAA+ ATPASE DOMAIN-CONTAINING PROTEIN"/>
    <property type="match status" value="1"/>
</dbReference>
<feature type="compositionally biased region" description="Acidic residues" evidence="1">
    <location>
        <begin position="1"/>
        <end position="10"/>
    </location>
</feature>
<dbReference type="PANTHER" id="PTHR46411">
    <property type="entry name" value="FAMILY ATPASE, PUTATIVE-RELATED"/>
    <property type="match status" value="1"/>
</dbReference>
<feature type="domain" description="DUF7025" evidence="2">
    <location>
        <begin position="261"/>
        <end position="358"/>
    </location>
</feature>
<reference evidence="3" key="1">
    <citation type="journal article" date="2020" name="Stud. Mycol.">
        <title>101 Dothideomycetes genomes: a test case for predicting lifestyles and emergence of pathogens.</title>
        <authorList>
            <person name="Haridas S."/>
            <person name="Albert R."/>
            <person name="Binder M."/>
            <person name="Bloem J."/>
            <person name="Labutti K."/>
            <person name="Salamov A."/>
            <person name="Andreopoulos B."/>
            <person name="Baker S."/>
            <person name="Barry K."/>
            <person name="Bills G."/>
            <person name="Bluhm B."/>
            <person name="Cannon C."/>
            <person name="Castanera R."/>
            <person name="Culley D."/>
            <person name="Daum C."/>
            <person name="Ezra D."/>
            <person name="Gonzalez J."/>
            <person name="Henrissat B."/>
            <person name="Kuo A."/>
            <person name="Liang C."/>
            <person name="Lipzen A."/>
            <person name="Lutzoni F."/>
            <person name="Magnuson J."/>
            <person name="Mondo S."/>
            <person name="Nolan M."/>
            <person name="Ohm R."/>
            <person name="Pangilinan J."/>
            <person name="Park H.-J."/>
            <person name="Ramirez L."/>
            <person name="Alfaro M."/>
            <person name="Sun H."/>
            <person name="Tritt A."/>
            <person name="Yoshinaga Y."/>
            <person name="Zwiers L.-H."/>
            <person name="Turgeon B."/>
            <person name="Goodwin S."/>
            <person name="Spatafora J."/>
            <person name="Crous P."/>
            <person name="Grigoriev I."/>
        </authorList>
    </citation>
    <scope>NUCLEOTIDE SEQUENCE</scope>
    <source>
        <strain evidence="3">CBS 101060</strain>
    </source>
</reference>
<evidence type="ECO:0000259" key="2">
    <source>
        <dbReference type="Pfam" id="PF22942"/>
    </source>
</evidence>
<protein>
    <recommendedName>
        <fullName evidence="2">DUF7025 domain-containing protein</fullName>
    </recommendedName>
</protein>
<dbReference type="InterPro" id="IPR054289">
    <property type="entry name" value="DUF7025"/>
</dbReference>
<feature type="region of interest" description="Disordered" evidence="1">
    <location>
        <begin position="1"/>
        <end position="93"/>
    </location>
</feature>
<comment type="caution">
    <text evidence="3">The sequence shown here is derived from an EMBL/GenBank/DDBJ whole genome shotgun (WGS) entry which is preliminary data.</text>
</comment>
<evidence type="ECO:0000313" key="4">
    <source>
        <dbReference type="Proteomes" id="UP000799429"/>
    </source>
</evidence>
<organism evidence="3 4">
    <name type="scientific">Patellaria atrata CBS 101060</name>
    <dbReference type="NCBI Taxonomy" id="1346257"/>
    <lineage>
        <taxon>Eukaryota</taxon>
        <taxon>Fungi</taxon>
        <taxon>Dikarya</taxon>
        <taxon>Ascomycota</taxon>
        <taxon>Pezizomycotina</taxon>
        <taxon>Dothideomycetes</taxon>
        <taxon>Dothideomycetes incertae sedis</taxon>
        <taxon>Patellariales</taxon>
        <taxon>Patellariaceae</taxon>
        <taxon>Patellaria</taxon>
    </lineage>
</organism>
<name>A0A9P4SJW5_9PEZI</name>
<proteinExistence type="predicted"/>
<sequence length="602" mass="68636">MSAEAGLDESDQPRVESKIDDRMPNGLTDSRQAEDIPLPHDANARPIQRDPSQLSGSGRSGNVTPLTEIEYNDRNRPYNDRGRPYENRSPRPRVPKVVHKIEYRHVSSSAVVFEEESDRFAATKSPPEEPVLEVVTIAYTAIERAAYAFRDSVKPPPIHSMGYKYIQINSAAVINALRAVVEYYPGQNLIGDSITIHEPYLLLVHHLKELEEYRQIFAPENRVQNDEAEACVGEADTYEHLGIILDFLKDTQKDSLEKQKERHERERPVVTYELLWTLFKPGTDVFYDTDSCGTLDSYVVKSVHWKLSNGYPSRYEITLWNLDYDAVFIGPRNAVATVLPFEGEKEISSLDIFPCKYLREDIRGESLDAMTKRLEERGKMFFRLTQKQCLSYSGETTTFPRHKINGLVMVDAESFWGKVQAEKPPNVKIPPLLSEDVGERTIGGIPNCSCKRCKDLNDRNKRKSRFADYARINPLTVTELTPHQYFLCDRNVDGFHLKTRRWERLDAGCFSEPKFDTNMINELVIDDDIRTLLKNLSIKYTREVEEEDEKAGLWKSDFEQGKGEGMIVLLHGKPGVGKTYTAGMNISTHTAEATTSNMPQNA</sequence>
<dbReference type="OrthoDB" id="10042665at2759"/>
<feature type="compositionally biased region" description="Basic and acidic residues" evidence="1">
    <location>
        <begin position="71"/>
        <end position="89"/>
    </location>
</feature>
<evidence type="ECO:0000256" key="1">
    <source>
        <dbReference type="SAM" id="MobiDB-lite"/>
    </source>
</evidence>
<gene>
    <name evidence="3" type="ORF">M501DRAFT_985718</name>
</gene>
<dbReference type="AlphaFoldDB" id="A0A9P4SJW5"/>
<dbReference type="Pfam" id="PF22942">
    <property type="entry name" value="DUF7025"/>
    <property type="match status" value="1"/>
</dbReference>
<keyword evidence="4" id="KW-1185">Reference proteome</keyword>
<accession>A0A9P4SJW5</accession>
<feature type="compositionally biased region" description="Basic and acidic residues" evidence="1">
    <location>
        <begin position="11"/>
        <end position="23"/>
    </location>
</feature>
<feature type="compositionally biased region" description="Polar residues" evidence="1">
    <location>
        <begin position="50"/>
        <end position="65"/>
    </location>
</feature>
<dbReference type="EMBL" id="MU006089">
    <property type="protein sequence ID" value="KAF2843619.1"/>
    <property type="molecule type" value="Genomic_DNA"/>
</dbReference>
<evidence type="ECO:0000313" key="3">
    <source>
        <dbReference type="EMBL" id="KAF2843619.1"/>
    </source>
</evidence>